<feature type="transmembrane region" description="Helical" evidence="1">
    <location>
        <begin position="35"/>
        <end position="53"/>
    </location>
</feature>
<gene>
    <name evidence="2" type="ORF">C8D88_105411</name>
</gene>
<name>A0A316HZZ4_9PSEU</name>
<dbReference type="AlphaFoldDB" id="A0A316HZZ4"/>
<dbReference type="EMBL" id="QGHB01000005">
    <property type="protein sequence ID" value="PWK86368.1"/>
    <property type="molecule type" value="Genomic_DNA"/>
</dbReference>
<evidence type="ECO:0000313" key="2">
    <source>
        <dbReference type="EMBL" id="PWK86368.1"/>
    </source>
</evidence>
<comment type="caution">
    <text evidence="2">The sequence shown here is derived from an EMBL/GenBank/DDBJ whole genome shotgun (WGS) entry which is preliminary data.</text>
</comment>
<dbReference type="Proteomes" id="UP000246005">
    <property type="component" value="Unassembled WGS sequence"/>
</dbReference>
<organism evidence="2 3">
    <name type="scientific">Lentzea atacamensis</name>
    <dbReference type="NCBI Taxonomy" id="531938"/>
    <lineage>
        <taxon>Bacteria</taxon>
        <taxon>Bacillati</taxon>
        <taxon>Actinomycetota</taxon>
        <taxon>Actinomycetes</taxon>
        <taxon>Pseudonocardiales</taxon>
        <taxon>Pseudonocardiaceae</taxon>
        <taxon>Lentzea</taxon>
    </lineage>
</organism>
<accession>A0A316HZZ4</accession>
<keyword evidence="1" id="KW-1133">Transmembrane helix</keyword>
<protein>
    <submittedName>
        <fullName evidence="2">Uncharacterized protein</fullName>
    </submittedName>
</protein>
<sequence>MVRWNLGAPVVIVAAGVVIGLVNDQSIKITLNTQAMLYMAEIVLAVLLFVDATEVRGGR</sequence>
<evidence type="ECO:0000313" key="3">
    <source>
        <dbReference type="Proteomes" id="UP000246005"/>
    </source>
</evidence>
<evidence type="ECO:0000256" key="1">
    <source>
        <dbReference type="SAM" id="Phobius"/>
    </source>
</evidence>
<proteinExistence type="predicted"/>
<keyword evidence="1" id="KW-0812">Transmembrane</keyword>
<feature type="transmembrane region" description="Helical" evidence="1">
    <location>
        <begin position="6"/>
        <end position="23"/>
    </location>
</feature>
<keyword evidence="1" id="KW-0472">Membrane</keyword>
<reference evidence="2 3" key="1">
    <citation type="submission" date="2018-05" db="EMBL/GenBank/DDBJ databases">
        <title>Genomic Encyclopedia of Type Strains, Phase IV (KMG-IV): sequencing the most valuable type-strain genomes for metagenomic binning, comparative biology and taxonomic classification.</title>
        <authorList>
            <person name="Goeker M."/>
        </authorList>
    </citation>
    <scope>NUCLEOTIDE SEQUENCE [LARGE SCALE GENOMIC DNA]</scope>
    <source>
        <strain evidence="2 3">DSM 45480</strain>
    </source>
</reference>